<gene>
    <name evidence="1" type="ORF">HSB1_10320</name>
</gene>
<accession>J3JGU2</accession>
<evidence type="ECO:0000313" key="1">
    <source>
        <dbReference type="EMBL" id="EJN60429.1"/>
    </source>
</evidence>
<dbReference type="EMBL" id="ALJD01000003">
    <property type="protein sequence ID" value="EJN60429.1"/>
    <property type="molecule type" value="Genomic_DNA"/>
</dbReference>
<evidence type="ECO:0000313" key="2">
    <source>
        <dbReference type="Proteomes" id="UP000007813"/>
    </source>
</evidence>
<comment type="caution">
    <text evidence="1">The sequence shown here is derived from an EMBL/GenBank/DDBJ whole genome shotgun (WGS) entry which is preliminary data.</text>
</comment>
<organism evidence="1 2">
    <name type="scientific">Halogranum salarium B-1</name>
    <dbReference type="NCBI Taxonomy" id="1210908"/>
    <lineage>
        <taxon>Archaea</taxon>
        <taxon>Methanobacteriati</taxon>
        <taxon>Methanobacteriota</taxon>
        <taxon>Stenosarchaea group</taxon>
        <taxon>Halobacteria</taxon>
        <taxon>Halobacteriales</taxon>
        <taxon>Haloferacaceae</taxon>
    </lineage>
</organism>
<reference evidence="1 2" key="1">
    <citation type="journal article" date="2012" name="J. Bacteriol.">
        <title>Draft Genome Sequence of the Extremely Halophilic Archaeon Halogranum salarium B-1T.</title>
        <authorList>
            <person name="Kim K.K."/>
            <person name="Lee K.C."/>
            <person name="Lee J.S."/>
        </authorList>
    </citation>
    <scope>NUCLEOTIDE SEQUENCE [LARGE SCALE GENOMIC DNA]</scope>
    <source>
        <strain evidence="1 2">B-1</strain>
    </source>
</reference>
<sequence length="43" mass="4745">MKSCSKCGNQVRRTELAESEFGLPAFDGRKYPDDCPKCGTTFA</sequence>
<evidence type="ECO:0008006" key="3">
    <source>
        <dbReference type="Google" id="ProtNLM"/>
    </source>
</evidence>
<protein>
    <recommendedName>
        <fullName evidence="3">Small CPxCG-related zinc finger protein</fullName>
    </recommendedName>
</protein>
<proteinExistence type="predicted"/>
<dbReference type="Proteomes" id="UP000007813">
    <property type="component" value="Unassembled WGS sequence"/>
</dbReference>
<dbReference type="AlphaFoldDB" id="J3JGU2"/>
<name>J3JGU2_9EURY</name>